<sequence>MLGKKLLIALIVLLFSANAASQFYLISNHTIEITLDEEGNAQVNERFFLDFQNEWQLSDFRDTVKEIGVSLDAWKEYDARLHPYIGQDNDISASKVSFIENSSNYLEISYSLTSSLMQKVKETSRVKEYSLKPKFFNNFLVGSLWVIPDDTTISINLPVGAELQPPVEPEAAINGSNVTWSGYKNSNKLTLNYRAFKQIASFDFGQAVRELMQSNLFWVVIVAAIVVCAILFWNRRNLGARVENYIVEHSDFSREEE</sequence>
<evidence type="ECO:0000313" key="2">
    <source>
        <dbReference type="EMBL" id="MBN2067795.1"/>
    </source>
</evidence>
<dbReference type="AlphaFoldDB" id="A0A938YRW0"/>
<organism evidence="2 3">
    <name type="scientific">Candidatus Iainarchaeum sp</name>
    <dbReference type="NCBI Taxonomy" id="3101447"/>
    <lineage>
        <taxon>Archaea</taxon>
        <taxon>Candidatus Iainarchaeota</taxon>
        <taxon>Candidatus Iainarchaeia</taxon>
        <taxon>Candidatus Iainarchaeales</taxon>
        <taxon>Candidatus Iainarchaeaceae</taxon>
        <taxon>Candidatus Iainarchaeum</taxon>
    </lineage>
</organism>
<comment type="caution">
    <text evidence="2">The sequence shown here is derived from an EMBL/GenBank/DDBJ whole genome shotgun (WGS) entry which is preliminary data.</text>
</comment>
<protein>
    <submittedName>
        <fullName evidence="2">Uncharacterized protein</fullName>
    </submittedName>
</protein>
<feature type="transmembrane region" description="Helical" evidence="1">
    <location>
        <begin position="216"/>
        <end position="233"/>
    </location>
</feature>
<proteinExistence type="predicted"/>
<reference evidence="2" key="1">
    <citation type="submission" date="2021-01" db="EMBL/GenBank/DDBJ databases">
        <title>Active Sulfur Cycling in an Early Earth Analoge.</title>
        <authorList>
            <person name="Hahn C.R."/>
            <person name="Youssef N.H."/>
            <person name="Elshahed M."/>
        </authorList>
    </citation>
    <scope>NUCLEOTIDE SEQUENCE</scope>
    <source>
        <strain evidence="2">Zod_Metabat.1151</strain>
    </source>
</reference>
<dbReference type="Proteomes" id="UP000809243">
    <property type="component" value="Unassembled WGS sequence"/>
</dbReference>
<keyword evidence="1" id="KW-1133">Transmembrane helix</keyword>
<keyword evidence="1" id="KW-0472">Membrane</keyword>
<accession>A0A938YRW0</accession>
<gene>
    <name evidence="2" type="ORF">JW744_04975</name>
</gene>
<name>A0A938YRW0_9ARCH</name>
<dbReference type="EMBL" id="JAFGDB010000086">
    <property type="protein sequence ID" value="MBN2067795.1"/>
    <property type="molecule type" value="Genomic_DNA"/>
</dbReference>
<evidence type="ECO:0000313" key="3">
    <source>
        <dbReference type="Proteomes" id="UP000809243"/>
    </source>
</evidence>
<evidence type="ECO:0000256" key="1">
    <source>
        <dbReference type="SAM" id="Phobius"/>
    </source>
</evidence>
<keyword evidence="1" id="KW-0812">Transmembrane</keyword>